<evidence type="ECO:0000313" key="3">
    <source>
        <dbReference type="Proteomes" id="UP001200034"/>
    </source>
</evidence>
<sequence>SKRSSRGSGSKIGEQSSDLKQRGYTFFWYTLLPLLVVLCISFGISMWQNGDAVSKFMERYASQYQAIVHNKLNYCDRSRSLSGAFKEIRANVLNQELAINQLEQALANQSSIQSIALVGSSGVGKSLTLRLLLEQYPWSENVQSLAWNDYDLIDENTREQTVSRMLHRLAHCGRNLFIIDNLTPLDKDYVSAINAMLATRSDVAFDGTNNNTELKQLTIIYVFNLNRLLDNELYDMQAEALQQLPRTTVINYRNFDVGDMEECLHHEARVVGMSLAEKYANEILRSADPKVSGCKTVRSKVLLYGEVKLDEDAEEVAEPDDAI</sequence>
<evidence type="ECO:0000256" key="1">
    <source>
        <dbReference type="SAM" id="Phobius"/>
    </source>
</evidence>
<feature type="non-terminal residue" evidence="2">
    <location>
        <position position="323"/>
    </location>
</feature>
<comment type="caution">
    <text evidence="2">The sequence shown here is derived from an EMBL/GenBank/DDBJ whole genome shotgun (WGS) entry which is preliminary data.</text>
</comment>
<keyword evidence="1" id="KW-0812">Transmembrane</keyword>
<name>A0AAD4PRZ1_9MUSC</name>
<protein>
    <submittedName>
        <fullName evidence="2">Uncharacterized protein</fullName>
    </submittedName>
</protein>
<dbReference type="InterPro" id="IPR027417">
    <property type="entry name" value="P-loop_NTPase"/>
</dbReference>
<dbReference type="Gene3D" id="3.40.50.300">
    <property type="entry name" value="P-loop containing nucleotide triphosphate hydrolases"/>
    <property type="match status" value="1"/>
</dbReference>
<gene>
    <name evidence="2" type="ORF">KR093_008540</name>
</gene>
<proteinExistence type="predicted"/>
<feature type="transmembrane region" description="Helical" evidence="1">
    <location>
        <begin position="26"/>
        <end position="47"/>
    </location>
</feature>
<dbReference type="Proteomes" id="UP001200034">
    <property type="component" value="Unassembled WGS sequence"/>
</dbReference>
<dbReference type="EMBL" id="JAJJHW010000095">
    <property type="protein sequence ID" value="KAH8387658.1"/>
    <property type="molecule type" value="Genomic_DNA"/>
</dbReference>
<dbReference type="AlphaFoldDB" id="A0AAD4PRZ1"/>
<keyword evidence="3" id="KW-1185">Reference proteome</keyword>
<feature type="non-terminal residue" evidence="2">
    <location>
        <position position="1"/>
    </location>
</feature>
<reference evidence="2" key="1">
    <citation type="journal article" date="2021" name="Mol. Ecol. Resour.">
        <title>Phylogenomic analyses of the genus Drosophila reveals genomic signals of climate adaptation.</title>
        <authorList>
            <person name="Li F."/>
            <person name="Rane R.V."/>
            <person name="Luria V."/>
            <person name="Xiong Z."/>
            <person name="Chen J."/>
            <person name="Li Z."/>
            <person name="Catullo R.A."/>
            <person name="Griffin P.C."/>
            <person name="Schiffer M."/>
            <person name="Pearce S."/>
            <person name="Lee S.F."/>
            <person name="McElroy K."/>
            <person name="Stocker A."/>
            <person name="Shirriffs J."/>
            <person name="Cockerell F."/>
            <person name="Coppin C."/>
            <person name="Sgro C.M."/>
            <person name="Karger A."/>
            <person name="Cain J.W."/>
            <person name="Weber J.A."/>
            <person name="Santpere G."/>
            <person name="Kirschner M.W."/>
            <person name="Hoffmann A.A."/>
            <person name="Oakeshott J.G."/>
            <person name="Zhang G."/>
        </authorList>
    </citation>
    <scope>NUCLEOTIDE SEQUENCE</scope>
    <source>
        <strain evidence="2">BGI-SZ-2011g</strain>
    </source>
</reference>
<dbReference type="SUPFAM" id="SSF52540">
    <property type="entry name" value="P-loop containing nucleoside triphosphate hydrolases"/>
    <property type="match status" value="1"/>
</dbReference>
<organism evidence="2 3">
    <name type="scientific">Drosophila rubida</name>
    <dbReference type="NCBI Taxonomy" id="30044"/>
    <lineage>
        <taxon>Eukaryota</taxon>
        <taxon>Metazoa</taxon>
        <taxon>Ecdysozoa</taxon>
        <taxon>Arthropoda</taxon>
        <taxon>Hexapoda</taxon>
        <taxon>Insecta</taxon>
        <taxon>Pterygota</taxon>
        <taxon>Neoptera</taxon>
        <taxon>Endopterygota</taxon>
        <taxon>Diptera</taxon>
        <taxon>Brachycera</taxon>
        <taxon>Muscomorpha</taxon>
        <taxon>Ephydroidea</taxon>
        <taxon>Drosophilidae</taxon>
        <taxon>Drosophila</taxon>
    </lineage>
</organism>
<keyword evidence="1" id="KW-1133">Transmembrane helix</keyword>
<accession>A0AAD4PRZ1</accession>
<evidence type="ECO:0000313" key="2">
    <source>
        <dbReference type="EMBL" id="KAH8387658.1"/>
    </source>
</evidence>
<keyword evidence="1" id="KW-0472">Membrane</keyword>